<dbReference type="Gene3D" id="1.10.287.130">
    <property type="match status" value="1"/>
</dbReference>
<name>A0A7C3KCD6_9CYAN</name>
<dbReference type="InterPro" id="IPR036890">
    <property type="entry name" value="HATPase_C_sf"/>
</dbReference>
<dbReference type="PROSITE" id="PS50109">
    <property type="entry name" value="HIS_KIN"/>
    <property type="match status" value="1"/>
</dbReference>
<dbReference type="Gene3D" id="3.30.565.10">
    <property type="entry name" value="Histidine kinase-like ATPase, C-terminal domain"/>
    <property type="match status" value="1"/>
</dbReference>
<evidence type="ECO:0000256" key="4">
    <source>
        <dbReference type="ARBA" id="ARBA00022777"/>
    </source>
</evidence>
<dbReference type="InterPro" id="IPR003661">
    <property type="entry name" value="HisK_dim/P_dom"/>
</dbReference>
<dbReference type="Pfam" id="PF02518">
    <property type="entry name" value="HATPase_c"/>
    <property type="match status" value="1"/>
</dbReference>
<keyword evidence="6" id="KW-0472">Membrane</keyword>
<dbReference type="PRINTS" id="PR00344">
    <property type="entry name" value="BCTRLSENSOR"/>
</dbReference>
<dbReference type="PANTHER" id="PTHR43547:SF2">
    <property type="entry name" value="HYBRID SIGNAL TRANSDUCTION HISTIDINE KINASE C"/>
    <property type="match status" value="1"/>
</dbReference>
<feature type="transmembrane region" description="Helical" evidence="6">
    <location>
        <begin position="181"/>
        <end position="199"/>
    </location>
</feature>
<keyword evidence="5" id="KW-0902">Two-component regulatory system</keyword>
<keyword evidence="4" id="KW-0808">Transferase</keyword>
<reference evidence="8" key="1">
    <citation type="journal article" date="2020" name="mSystems">
        <title>Genome- and Community-Level Interaction Insights into Carbon Utilization and Element Cycling Functions of Hydrothermarchaeota in Hydrothermal Sediment.</title>
        <authorList>
            <person name="Zhou Z."/>
            <person name="Liu Y."/>
            <person name="Xu W."/>
            <person name="Pan J."/>
            <person name="Luo Z.H."/>
            <person name="Li M."/>
        </authorList>
    </citation>
    <scope>NUCLEOTIDE SEQUENCE [LARGE SCALE GENOMIC DNA]</scope>
    <source>
        <strain evidence="8">SpSt-418</strain>
    </source>
</reference>
<dbReference type="SMART" id="SM00387">
    <property type="entry name" value="HATPase_c"/>
    <property type="match status" value="1"/>
</dbReference>
<feature type="transmembrane region" description="Helical" evidence="6">
    <location>
        <begin position="125"/>
        <end position="145"/>
    </location>
</feature>
<dbReference type="CDD" id="cd00075">
    <property type="entry name" value="HATPase"/>
    <property type="match status" value="1"/>
</dbReference>
<proteinExistence type="predicted"/>
<dbReference type="Pfam" id="PF00512">
    <property type="entry name" value="HisKA"/>
    <property type="match status" value="1"/>
</dbReference>
<keyword evidence="6" id="KW-0812">Transmembrane</keyword>
<evidence type="ECO:0000259" key="7">
    <source>
        <dbReference type="PROSITE" id="PS50109"/>
    </source>
</evidence>
<evidence type="ECO:0000256" key="6">
    <source>
        <dbReference type="SAM" id="Phobius"/>
    </source>
</evidence>
<feature type="transmembrane region" description="Helical" evidence="6">
    <location>
        <begin position="151"/>
        <end position="169"/>
    </location>
</feature>
<dbReference type="GO" id="GO:0000155">
    <property type="term" value="F:phosphorelay sensor kinase activity"/>
    <property type="evidence" value="ECO:0007669"/>
    <property type="project" value="InterPro"/>
</dbReference>
<feature type="transmembrane region" description="Helical" evidence="6">
    <location>
        <begin position="91"/>
        <end position="113"/>
    </location>
</feature>
<dbReference type="SUPFAM" id="SSF47384">
    <property type="entry name" value="Homodimeric domain of signal transducing histidine kinase"/>
    <property type="match status" value="1"/>
</dbReference>
<feature type="transmembrane region" description="Helical" evidence="6">
    <location>
        <begin position="211"/>
        <end position="229"/>
    </location>
</feature>
<evidence type="ECO:0000256" key="2">
    <source>
        <dbReference type="ARBA" id="ARBA00012438"/>
    </source>
</evidence>
<feature type="domain" description="Histidine kinase" evidence="7">
    <location>
        <begin position="249"/>
        <end position="464"/>
    </location>
</feature>
<gene>
    <name evidence="8" type="ORF">ENR64_05230</name>
</gene>
<dbReference type="InterPro" id="IPR005467">
    <property type="entry name" value="His_kinase_dom"/>
</dbReference>
<evidence type="ECO:0000256" key="1">
    <source>
        <dbReference type="ARBA" id="ARBA00000085"/>
    </source>
</evidence>
<dbReference type="AlphaFoldDB" id="A0A7C3KCD6"/>
<dbReference type="PANTHER" id="PTHR43547">
    <property type="entry name" value="TWO-COMPONENT HISTIDINE KINASE"/>
    <property type="match status" value="1"/>
</dbReference>
<protein>
    <recommendedName>
        <fullName evidence="2">histidine kinase</fullName>
        <ecNumber evidence="2">2.7.13.3</ecNumber>
    </recommendedName>
</protein>
<dbReference type="InterPro" id="IPR003594">
    <property type="entry name" value="HATPase_dom"/>
</dbReference>
<dbReference type="InterPro" id="IPR004358">
    <property type="entry name" value="Sig_transdc_His_kin-like_C"/>
</dbReference>
<keyword evidence="6" id="KW-1133">Transmembrane helix</keyword>
<keyword evidence="4" id="KW-0418">Kinase</keyword>
<evidence type="ECO:0000256" key="5">
    <source>
        <dbReference type="ARBA" id="ARBA00023012"/>
    </source>
</evidence>
<dbReference type="SMART" id="SM00388">
    <property type="entry name" value="HisKA"/>
    <property type="match status" value="1"/>
</dbReference>
<organism evidence="8">
    <name type="scientific">Oscillatoriales cyanobacterium SpSt-418</name>
    <dbReference type="NCBI Taxonomy" id="2282169"/>
    <lineage>
        <taxon>Bacteria</taxon>
        <taxon>Bacillati</taxon>
        <taxon>Cyanobacteriota</taxon>
        <taxon>Cyanophyceae</taxon>
        <taxon>Oscillatoriophycideae</taxon>
        <taxon>Oscillatoriales</taxon>
    </lineage>
</organism>
<dbReference type="EMBL" id="DSRU01000058">
    <property type="protein sequence ID" value="HFM97166.1"/>
    <property type="molecule type" value="Genomic_DNA"/>
</dbReference>
<dbReference type="CDD" id="cd00082">
    <property type="entry name" value="HisKA"/>
    <property type="match status" value="1"/>
</dbReference>
<dbReference type="InterPro" id="IPR036097">
    <property type="entry name" value="HisK_dim/P_sf"/>
</dbReference>
<accession>A0A7C3KCD6</accession>
<sequence>MDIRQSPGFVAGWWQQLQRLPGVRSLVDYLFDLSELPASSNCKIWQRQFLYARLGLGLRLGFLILLTFTARDLYNLVIPLRAVQQSIPQDIQHLSLLVDGVMISVLAGWFLVYQSPFGQRHPGRIFLWVSLSVTLLPQILATSQGLPYSDIYGWTLIFLLQATLIPVRWEVHLLSQLGLFAYYYGINYVLDLTVLPAVQGAPTRSIFESASFLYLIWFCIICDLAVYLYERLQRAEFESRRQVQLFLHAVSHDLRNPTTGQALVIKNLLKRDGEMLAVPRRVLEQMVDSSDRQLRLINSLLEVHSYDTHGITLERSPIALRMVVEGAVSDLKAQIDVDQITLLNQVDPNLPLVNIDSTQVWRIYTNLITNAMNHNPPGITITLDASVEGEMIRCVVHDNGVGMTPTESSRIFDPYARGLQLKRRVGLGLGLYICQQIVVAHGGAIGVISEPSAGATFWFTLPIA</sequence>
<evidence type="ECO:0000313" key="8">
    <source>
        <dbReference type="EMBL" id="HFM97166.1"/>
    </source>
</evidence>
<dbReference type="EC" id="2.7.13.3" evidence="2"/>
<keyword evidence="3" id="KW-0597">Phosphoprotein</keyword>
<feature type="transmembrane region" description="Helical" evidence="6">
    <location>
        <begin position="50"/>
        <end position="71"/>
    </location>
</feature>
<comment type="catalytic activity">
    <reaction evidence="1">
        <text>ATP + protein L-histidine = ADP + protein N-phospho-L-histidine.</text>
        <dbReference type="EC" id="2.7.13.3"/>
    </reaction>
</comment>
<dbReference type="SUPFAM" id="SSF55874">
    <property type="entry name" value="ATPase domain of HSP90 chaperone/DNA topoisomerase II/histidine kinase"/>
    <property type="match status" value="1"/>
</dbReference>
<comment type="caution">
    <text evidence="8">The sequence shown here is derived from an EMBL/GenBank/DDBJ whole genome shotgun (WGS) entry which is preliminary data.</text>
</comment>
<evidence type="ECO:0000256" key="3">
    <source>
        <dbReference type="ARBA" id="ARBA00022553"/>
    </source>
</evidence>